<dbReference type="NCBIfam" id="TIGR00112">
    <property type="entry name" value="proC"/>
    <property type="match status" value="1"/>
</dbReference>
<dbReference type="AlphaFoldDB" id="A0A0G4K734"/>
<dbReference type="InterPro" id="IPR008927">
    <property type="entry name" value="6-PGluconate_DH-like_C_sf"/>
</dbReference>
<evidence type="ECO:0000256" key="6">
    <source>
        <dbReference type="PIRSR" id="PIRSR000193-1"/>
    </source>
</evidence>
<evidence type="ECO:0000256" key="1">
    <source>
        <dbReference type="ARBA" id="ARBA00005525"/>
    </source>
</evidence>
<evidence type="ECO:0000313" key="11">
    <source>
        <dbReference type="Proteomes" id="UP000043763"/>
    </source>
</evidence>
<dbReference type="GO" id="GO:0005737">
    <property type="term" value="C:cytoplasm"/>
    <property type="evidence" value="ECO:0007669"/>
    <property type="project" value="UniProtKB-SubCell"/>
</dbReference>
<dbReference type="InterPro" id="IPR029036">
    <property type="entry name" value="P5CR_dimer"/>
</dbReference>
<keyword evidence="4" id="KW-0963">Cytoplasm</keyword>
<evidence type="ECO:0000259" key="9">
    <source>
        <dbReference type="Pfam" id="PF14748"/>
    </source>
</evidence>
<comment type="catalytic activity">
    <reaction evidence="4">
        <text>L-proline + NAD(+) = (S)-1-pyrroline-5-carboxylate + NADH + 2 H(+)</text>
        <dbReference type="Rhea" id="RHEA:14105"/>
        <dbReference type="ChEBI" id="CHEBI:15378"/>
        <dbReference type="ChEBI" id="CHEBI:17388"/>
        <dbReference type="ChEBI" id="CHEBI:57540"/>
        <dbReference type="ChEBI" id="CHEBI:57945"/>
        <dbReference type="ChEBI" id="CHEBI:60039"/>
        <dbReference type="EC" id="1.5.1.2"/>
    </reaction>
</comment>
<evidence type="ECO:0000256" key="3">
    <source>
        <dbReference type="ARBA" id="ARBA00023002"/>
    </source>
</evidence>
<keyword evidence="4 7" id="KW-0641">Proline biosynthesis</keyword>
<name>A0A0G4K734_9SPIR</name>
<feature type="binding site" evidence="6">
    <location>
        <begin position="67"/>
        <end position="70"/>
    </location>
    <ligand>
        <name>NADP(+)</name>
        <dbReference type="ChEBI" id="CHEBI:58349"/>
    </ligand>
</feature>
<dbReference type="Pfam" id="PF14748">
    <property type="entry name" value="P5CR_dimer"/>
    <property type="match status" value="1"/>
</dbReference>
<dbReference type="OrthoDB" id="9805754at2"/>
<feature type="domain" description="Pyrroline-5-carboxylate reductase dimerisation" evidence="9">
    <location>
        <begin position="156"/>
        <end position="259"/>
    </location>
</feature>
<sequence>MIIGFIGAGAMGGALIEGFIKSGIEYTNIVASVKTMEKKDYLEKNLGIKVYTDNRKVASESDVLFLAVKPYMIPAIAAEISSSIKVGATIISVAASVSKKDLSRYFNGSRIVRIMPNTPVKTCNGFISVVETENKVVENGVVELLKRVGMVKVIKEEQIHAYNAMAGCSPAFMYILIEAMSDAGVVMGIDRKTSIEMAAQVFKGTGAMVLESGKHPAQLKDGVCTPGGLTIKGVEVLEEKGLRSGIIESVIASYNKSIESEKK</sequence>
<evidence type="ECO:0000256" key="7">
    <source>
        <dbReference type="RuleBase" id="RU003903"/>
    </source>
</evidence>
<feature type="binding site" evidence="6">
    <location>
        <begin position="6"/>
        <end position="11"/>
    </location>
    <ligand>
        <name>NADP(+)</name>
        <dbReference type="ChEBI" id="CHEBI:58349"/>
    </ligand>
</feature>
<dbReference type="Proteomes" id="UP000043763">
    <property type="component" value="Unassembled WGS sequence"/>
</dbReference>
<gene>
    <name evidence="4" type="primary">proC</name>
    <name evidence="10" type="ORF">BRSU_1436</name>
</gene>
<comment type="catalytic activity">
    <reaction evidence="4 7">
        <text>L-proline + NADP(+) = (S)-1-pyrroline-5-carboxylate + NADPH + 2 H(+)</text>
        <dbReference type="Rhea" id="RHEA:14109"/>
        <dbReference type="ChEBI" id="CHEBI:15378"/>
        <dbReference type="ChEBI" id="CHEBI:17388"/>
        <dbReference type="ChEBI" id="CHEBI:57783"/>
        <dbReference type="ChEBI" id="CHEBI:58349"/>
        <dbReference type="ChEBI" id="CHEBI:60039"/>
        <dbReference type="EC" id="1.5.1.2"/>
    </reaction>
</comment>
<proteinExistence type="inferred from homology"/>
<dbReference type="PANTHER" id="PTHR11645:SF0">
    <property type="entry name" value="PYRROLINE-5-CARBOXYLATE REDUCTASE 3"/>
    <property type="match status" value="1"/>
</dbReference>
<dbReference type="GO" id="GO:0004735">
    <property type="term" value="F:pyrroline-5-carboxylate reductase activity"/>
    <property type="evidence" value="ECO:0007669"/>
    <property type="project" value="UniProtKB-UniRule"/>
</dbReference>
<accession>A0A0G4K734</accession>
<reference evidence="11" key="1">
    <citation type="submission" date="2015-04" db="EMBL/GenBank/DDBJ databases">
        <authorList>
            <person name="Mushtaq Mamoona"/>
        </authorList>
    </citation>
    <scope>NUCLEOTIDE SEQUENCE [LARGE SCALE GENOMIC DNA]</scope>
    <source>
        <strain evidence="11">AN4859/03</strain>
    </source>
</reference>
<dbReference type="InterPro" id="IPR036291">
    <property type="entry name" value="NAD(P)-bd_dom_sf"/>
</dbReference>
<evidence type="ECO:0000313" key="10">
    <source>
        <dbReference type="EMBL" id="CRF33432.1"/>
    </source>
</evidence>
<evidence type="ECO:0000256" key="2">
    <source>
        <dbReference type="ARBA" id="ARBA00022857"/>
    </source>
</evidence>
<feature type="binding site" evidence="6">
    <location>
        <position position="54"/>
    </location>
    <ligand>
        <name>NADPH</name>
        <dbReference type="ChEBI" id="CHEBI:57783"/>
    </ligand>
</feature>
<dbReference type="GO" id="GO:0055129">
    <property type="term" value="P:L-proline biosynthetic process"/>
    <property type="evidence" value="ECO:0007669"/>
    <property type="project" value="UniProtKB-UniRule"/>
</dbReference>
<dbReference type="HAMAP" id="MF_01925">
    <property type="entry name" value="P5C_reductase"/>
    <property type="match status" value="1"/>
</dbReference>
<dbReference type="Pfam" id="PF03807">
    <property type="entry name" value="F420_oxidored"/>
    <property type="match status" value="1"/>
</dbReference>
<feature type="domain" description="Pyrroline-5-carboxylate reductase catalytic N-terminal" evidence="8">
    <location>
        <begin position="3"/>
        <end position="95"/>
    </location>
</feature>
<comment type="pathway">
    <text evidence="4 7">Amino-acid biosynthesis; L-proline biosynthesis; L-proline from L-glutamate 5-semialdehyde: step 1/1.</text>
</comment>
<dbReference type="InterPro" id="IPR028939">
    <property type="entry name" value="P5C_Rdtase_cat_N"/>
</dbReference>
<dbReference type="EMBL" id="CVLB01000001">
    <property type="protein sequence ID" value="CRF33432.1"/>
    <property type="molecule type" value="Genomic_DNA"/>
</dbReference>
<dbReference type="SUPFAM" id="SSF48179">
    <property type="entry name" value="6-phosphogluconate dehydrogenase C-terminal domain-like"/>
    <property type="match status" value="1"/>
</dbReference>
<keyword evidence="3 4" id="KW-0560">Oxidoreductase</keyword>
<evidence type="ECO:0000259" key="8">
    <source>
        <dbReference type="Pfam" id="PF03807"/>
    </source>
</evidence>
<organism evidence="10 11">
    <name type="scientific">Brachyspira suanatina</name>
    <dbReference type="NCBI Taxonomy" id="381802"/>
    <lineage>
        <taxon>Bacteria</taxon>
        <taxon>Pseudomonadati</taxon>
        <taxon>Spirochaetota</taxon>
        <taxon>Spirochaetia</taxon>
        <taxon>Brachyspirales</taxon>
        <taxon>Brachyspiraceae</taxon>
        <taxon>Brachyspira</taxon>
    </lineage>
</organism>
<comment type="similarity">
    <text evidence="1 4 7">Belongs to the pyrroline-5-carboxylate reductase family.</text>
</comment>
<keyword evidence="2 4" id="KW-0521">NADP</keyword>
<keyword evidence="4 7" id="KW-0028">Amino-acid biosynthesis</keyword>
<protein>
    <recommendedName>
        <fullName evidence="4 5">Pyrroline-5-carboxylate reductase</fullName>
        <shortName evidence="4">P5C reductase</shortName>
        <shortName evidence="4">P5CR</shortName>
        <ecNumber evidence="4 5">1.5.1.2</ecNumber>
    </recommendedName>
    <alternativeName>
        <fullName evidence="4">PCA reductase</fullName>
    </alternativeName>
</protein>
<dbReference type="SUPFAM" id="SSF51735">
    <property type="entry name" value="NAD(P)-binding Rossmann-fold domains"/>
    <property type="match status" value="1"/>
</dbReference>
<dbReference type="Gene3D" id="1.10.3730.10">
    <property type="entry name" value="ProC C-terminal domain-like"/>
    <property type="match status" value="1"/>
</dbReference>
<dbReference type="Gene3D" id="3.40.50.720">
    <property type="entry name" value="NAD(P)-binding Rossmann-like Domain"/>
    <property type="match status" value="1"/>
</dbReference>
<dbReference type="PROSITE" id="PS00521">
    <property type="entry name" value="P5CR"/>
    <property type="match status" value="1"/>
</dbReference>
<evidence type="ECO:0000256" key="5">
    <source>
        <dbReference type="NCBIfam" id="TIGR00112"/>
    </source>
</evidence>
<keyword evidence="11" id="KW-1185">Reference proteome</keyword>
<dbReference type="InterPro" id="IPR000304">
    <property type="entry name" value="Pyrroline-COOH_reductase"/>
</dbReference>
<dbReference type="UniPathway" id="UPA00098">
    <property type="reaction ID" value="UER00361"/>
</dbReference>
<dbReference type="PANTHER" id="PTHR11645">
    <property type="entry name" value="PYRROLINE-5-CARBOXYLATE REDUCTASE"/>
    <property type="match status" value="1"/>
</dbReference>
<dbReference type="FunFam" id="1.10.3730.10:FF:000001">
    <property type="entry name" value="Pyrroline-5-carboxylate reductase"/>
    <property type="match status" value="1"/>
</dbReference>
<dbReference type="InterPro" id="IPR053790">
    <property type="entry name" value="P5CR-like_CS"/>
</dbReference>
<evidence type="ECO:0000256" key="4">
    <source>
        <dbReference type="HAMAP-Rule" id="MF_01925"/>
    </source>
</evidence>
<dbReference type="PIRSF" id="PIRSF000193">
    <property type="entry name" value="Pyrrol-5-carb_rd"/>
    <property type="match status" value="1"/>
</dbReference>
<comment type="function">
    <text evidence="4">Catalyzes the reduction of 1-pyrroline-5-carboxylate (PCA) to L-proline.</text>
</comment>
<dbReference type="RefSeq" id="WP_048594623.1">
    <property type="nucleotide sequence ID" value="NZ_CVLB01000001.1"/>
</dbReference>
<comment type="subcellular location">
    <subcellularLocation>
        <location evidence="4">Cytoplasm</location>
    </subcellularLocation>
</comment>
<dbReference type="EC" id="1.5.1.2" evidence="4 5"/>